<reference evidence="2" key="1">
    <citation type="submission" date="2023-06" db="EMBL/GenBank/DDBJ databases">
        <authorList>
            <person name="Kurt Z."/>
        </authorList>
    </citation>
    <scope>NUCLEOTIDE SEQUENCE</scope>
</reference>
<keyword evidence="4" id="KW-1185">Reference proteome</keyword>
<name>A0AA86PV37_9EUKA</name>
<proteinExistence type="predicted"/>
<dbReference type="Proteomes" id="UP001642409">
    <property type="component" value="Unassembled WGS sequence"/>
</dbReference>
<evidence type="ECO:0000313" key="2">
    <source>
        <dbReference type="EMBL" id="CAI9941930.1"/>
    </source>
</evidence>
<dbReference type="AlphaFoldDB" id="A0AA86PV37"/>
<evidence type="ECO:0000313" key="3">
    <source>
        <dbReference type="EMBL" id="CAL5993439.1"/>
    </source>
</evidence>
<reference evidence="3 4" key="2">
    <citation type="submission" date="2024-07" db="EMBL/GenBank/DDBJ databases">
        <authorList>
            <person name="Akdeniz Z."/>
        </authorList>
    </citation>
    <scope>NUCLEOTIDE SEQUENCE [LARGE SCALE GENOMIC DNA]</scope>
</reference>
<comment type="caution">
    <text evidence="2">The sequence shown here is derived from an EMBL/GenBank/DDBJ whole genome shotgun (WGS) entry which is preliminary data.</text>
</comment>
<evidence type="ECO:0000256" key="1">
    <source>
        <dbReference type="SAM" id="MobiDB-lite"/>
    </source>
</evidence>
<feature type="region of interest" description="Disordered" evidence="1">
    <location>
        <begin position="89"/>
        <end position="113"/>
    </location>
</feature>
<dbReference type="EMBL" id="CAXDID020000030">
    <property type="protein sequence ID" value="CAL5993439.1"/>
    <property type="molecule type" value="Genomic_DNA"/>
</dbReference>
<feature type="compositionally biased region" description="Polar residues" evidence="1">
    <location>
        <begin position="149"/>
        <end position="158"/>
    </location>
</feature>
<feature type="region of interest" description="Disordered" evidence="1">
    <location>
        <begin position="149"/>
        <end position="182"/>
    </location>
</feature>
<protein>
    <submittedName>
        <fullName evidence="3">Hypothetical_protein</fullName>
    </submittedName>
</protein>
<sequence>MVIFFEIKERQIGYTTLLKRHVNNLHYNIKNNCIFAKLQNYSNQLINQQIVVKLIVVNSVQSIQLKHVIHSYPDKLERNPTFIHTCHTGGDSNEFKNAQQNNSNKNPRPTTKTQIAFGRIATPENRKQDSQFMTLFPGLNLEQIRNNANTITRNSPTQPKAVINKKISKTNSISPKKLTESL</sequence>
<evidence type="ECO:0000313" key="4">
    <source>
        <dbReference type="Proteomes" id="UP001642409"/>
    </source>
</evidence>
<organism evidence="2">
    <name type="scientific">Hexamita inflata</name>
    <dbReference type="NCBI Taxonomy" id="28002"/>
    <lineage>
        <taxon>Eukaryota</taxon>
        <taxon>Metamonada</taxon>
        <taxon>Diplomonadida</taxon>
        <taxon>Hexamitidae</taxon>
        <taxon>Hexamitinae</taxon>
        <taxon>Hexamita</taxon>
    </lineage>
</organism>
<gene>
    <name evidence="3" type="ORF">HINF_LOCUS13065</name>
    <name evidence="2" type="ORF">HINF_LOCUS29575</name>
</gene>
<feature type="compositionally biased region" description="Polar residues" evidence="1">
    <location>
        <begin position="95"/>
        <end position="113"/>
    </location>
</feature>
<accession>A0AA86PV37</accession>
<dbReference type="EMBL" id="CATOUU010000697">
    <property type="protein sequence ID" value="CAI9941930.1"/>
    <property type="molecule type" value="Genomic_DNA"/>
</dbReference>